<evidence type="ECO:0000256" key="3">
    <source>
        <dbReference type="ARBA" id="ARBA00022691"/>
    </source>
</evidence>
<keyword evidence="3" id="KW-0949">S-adenosyl-L-methionine</keyword>
<keyword evidence="2" id="KW-0808">Transferase</keyword>
<dbReference type="PANTHER" id="PTHR43464">
    <property type="entry name" value="METHYLTRANSFERASE"/>
    <property type="match status" value="1"/>
</dbReference>
<dbReference type="InterPro" id="IPR029063">
    <property type="entry name" value="SAM-dependent_MTases_sf"/>
</dbReference>
<dbReference type="AlphaFoldDB" id="A0A9X0UJJ0"/>
<keyword evidence="6" id="KW-1185">Reference proteome</keyword>
<protein>
    <submittedName>
        <fullName evidence="5">Methyltransferase domain-containing protein</fullName>
    </submittedName>
</protein>
<keyword evidence="1 5" id="KW-0489">Methyltransferase</keyword>
<evidence type="ECO:0000313" key="5">
    <source>
        <dbReference type="EMBL" id="MBC4018160.1"/>
    </source>
</evidence>
<proteinExistence type="predicted"/>
<dbReference type="PANTHER" id="PTHR43464:SF19">
    <property type="entry name" value="UBIQUINONE BIOSYNTHESIS O-METHYLTRANSFERASE, MITOCHONDRIAL"/>
    <property type="match status" value="1"/>
</dbReference>
<evidence type="ECO:0000313" key="6">
    <source>
        <dbReference type="Proteomes" id="UP000600101"/>
    </source>
</evidence>
<dbReference type="GO" id="GO:0008757">
    <property type="term" value="F:S-adenosylmethionine-dependent methyltransferase activity"/>
    <property type="evidence" value="ECO:0007669"/>
    <property type="project" value="InterPro"/>
</dbReference>
<dbReference type="CDD" id="cd02440">
    <property type="entry name" value="AdoMet_MTases"/>
    <property type="match status" value="1"/>
</dbReference>
<dbReference type="Proteomes" id="UP000600101">
    <property type="component" value="Unassembled WGS sequence"/>
</dbReference>
<evidence type="ECO:0000256" key="1">
    <source>
        <dbReference type="ARBA" id="ARBA00022603"/>
    </source>
</evidence>
<feature type="domain" description="Methyltransferase type 11" evidence="4">
    <location>
        <begin position="48"/>
        <end position="141"/>
    </location>
</feature>
<reference evidence="5" key="1">
    <citation type="submission" date="2020-08" db="EMBL/GenBank/DDBJ databases">
        <authorList>
            <person name="Hu Y."/>
            <person name="Nguyen S.V."/>
            <person name="Li F."/>
            <person name="Fanning S."/>
        </authorList>
    </citation>
    <scope>NUCLEOTIDE SEQUENCE</scope>
    <source>
        <strain evidence="5">SYSU D8009</strain>
    </source>
</reference>
<accession>A0A9X0UJJ0</accession>
<dbReference type="EMBL" id="JACOMF010000044">
    <property type="protein sequence ID" value="MBC4018160.1"/>
    <property type="molecule type" value="Genomic_DNA"/>
</dbReference>
<dbReference type="Gene3D" id="3.40.50.150">
    <property type="entry name" value="Vaccinia Virus protein VP39"/>
    <property type="match status" value="1"/>
</dbReference>
<evidence type="ECO:0000256" key="2">
    <source>
        <dbReference type="ARBA" id="ARBA00022679"/>
    </source>
</evidence>
<sequence>MAQNIYDTSEFFEGYSRLDRSVHGLDGAPEWPAIKTMLPDLQGRRLIDLGCGFGWFARWARTQGASYVLGLDLSENMLARAKADTADPAIRYARADLETLELPEGAFDLAYSSLAFHYIEDFGRLARTVFRALVPAAHLVFTIEHPIYMASTRPGWLVREDGQRTWPVDSYAAEGARTTDWLGKGVVKQHRTLGTTLNTLIASGFTIREVQEWHPTPEQIAERPALAEEMERPMMVLISAQR</sequence>
<dbReference type="RefSeq" id="WP_186772913.1">
    <property type="nucleotide sequence ID" value="NZ_JACOMF010000044.1"/>
</dbReference>
<gene>
    <name evidence="5" type="ORF">H7965_22970</name>
</gene>
<dbReference type="InterPro" id="IPR013216">
    <property type="entry name" value="Methyltransf_11"/>
</dbReference>
<dbReference type="GO" id="GO:0032259">
    <property type="term" value="P:methylation"/>
    <property type="evidence" value="ECO:0007669"/>
    <property type="project" value="UniProtKB-KW"/>
</dbReference>
<dbReference type="Pfam" id="PF08241">
    <property type="entry name" value="Methyltransf_11"/>
    <property type="match status" value="1"/>
</dbReference>
<dbReference type="SUPFAM" id="SSF53335">
    <property type="entry name" value="S-adenosyl-L-methionine-dependent methyltransferases"/>
    <property type="match status" value="1"/>
</dbReference>
<comment type="caution">
    <text evidence="5">The sequence shown here is derived from an EMBL/GenBank/DDBJ whole genome shotgun (WGS) entry which is preliminary data.</text>
</comment>
<name>A0A9X0UJJ0_9PROT</name>
<organism evidence="5 6">
    <name type="scientific">Siccirubricoccus deserti</name>
    <dbReference type="NCBI Taxonomy" id="2013562"/>
    <lineage>
        <taxon>Bacteria</taxon>
        <taxon>Pseudomonadati</taxon>
        <taxon>Pseudomonadota</taxon>
        <taxon>Alphaproteobacteria</taxon>
        <taxon>Acetobacterales</taxon>
        <taxon>Roseomonadaceae</taxon>
        <taxon>Siccirubricoccus</taxon>
    </lineage>
</organism>
<evidence type="ECO:0000259" key="4">
    <source>
        <dbReference type="Pfam" id="PF08241"/>
    </source>
</evidence>